<dbReference type="AlphaFoldDB" id="U2QAC5"/>
<evidence type="ECO:0000313" key="1">
    <source>
        <dbReference type="EMBL" id="ERK59790.1"/>
    </source>
</evidence>
<reference evidence="1 2" key="1">
    <citation type="submission" date="2013-08" db="EMBL/GenBank/DDBJ databases">
        <authorList>
            <person name="Weinstock G."/>
            <person name="Sodergren E."/>
            <person name="Wylie T."/>
            <person name="Fulton L."/>
            <person name="Fulton R."/>
            <person name="Fronick C."/>
            <person name="O'Laughlin M."/>
            <person name="Godfrey J."/>
            <person name="Miner T."/>
            <person name="Herter B."/>
            <person name="Appelbaum E."/>
            <person name="Cordes M."/>
            <person name="Lek S."/>
            <person name="Wollam A."/>
            <person name="Pepin K.H."/>
            <person name="Palsikar V.B."/>
            <person name="Mitreva M."/>
            <person name="Wilson R.K."/>
        </authorList>
    </citation>
    <scope>NUCLEOTIDE SEQUENCE [LARGE SCALE GENOMIC DNA]</scope>
    <source>
        <strain evidence="1 2">ATCC 700627</strain>
    </source>
</reference>
<comment type="caution">
    <text evidence="1">The sequence shown here is derived from an EMBL/GenBank/DDBJ whole genome shotgun (WGS) entry which is preliminary data.</text>
</comment>
<dbReference type="PATRIC" id="fig|1321820.3.peg.385"/>
<keyword evidence="2" id="KW-1185">Reference proteome</keyword>
<gene>
    <name evidence="1" type="ORF">HMPREF1983_00391</name>
</gene>
<accession>U2QAC5</accession>
<name>U2QAC5_9BACL</name>
<sequence length="162" mass="18976">MSTVQKIKNYLPYLNEKQLEILFDIILSWQNNAATPIETNEKIIEEIYSETIEKIENPFINLSNEELLEEYGPLFYNFKGENSPNDIEINYQNSDKKISIENLTDQEEDISGNKFISQQKINSFNDDFDPLFPNNNFDTLSKNIKSKYEDLDFSTLISKKPK</sequence>
<dbReference type="EMBL" id="AWVP01000020">
    <property type="protein sequence ID" value="ERK59790.1"/>
    <property type="molecule type" value="Genomic_DNA"/>
</dbReference>
<dbReference type="HOGENOM" id="CLU_1633026_0_0_9"/>
<dbReference type="Proteomes" id="UP000016637">
    <property type="component" value="Unassembled WGS sequence"/>
</dbReference>
<dbReference type="eggNOG" id="ENOG503050Y">
    <property type="taxonomic scope" value="Bacteria"/>
</dbReference>
<protein>
    <submittedName>
        <fullName evidence="1">Uncharacterized protein</fullName>
    </submittedName>
</protein>
<organism evidence="1 2">
    <name type="scientific">Gemella bergeri ATCC 700627</name>
    <dbReference type="NCBI Taxonomy" id="1321820"/>
    <lineage>
        <taxon>Bacteria</taxon>
        <taxon>Bacillati</taxon>
        <taxon>Bacillota</taxon>
        <taxon>Bacilli</taxon>
        <taxon>Bacillales</taxon>
        <taxon>Gemellaceae</taxon>
        <taxon>Gemella</taxon>
    </lineage>
</organism>
<evidence type="ECO:0000313" key="2">
    <source>
        <dbReference type="Proteomes" id="UP000016637"/>
    </source>
</evidence>
<dbReference type="RefSeq" id="WP_021752752.1">
    <property type="nucleotide sequence ID" value="NZ_KI271821.1"/>
</dbReference>
<proteinExistence type="predicted"/>